<reference evidence="2" key="1">
    <citation type="submission" date="2021-02" db="EMBL/GenBank/DDBJ databases">
        <authorList>
            <person name="Nowell W R."/>
        </authorList>
    </citation>
    <scope>NUCLEOTIDE SEQUENCE</scope>
</reference>
<dbReference type="AlphaFoldDB" id="A0A820MD87"/>
<gene>
    <name evidence="2" type="ORF">OKA104_LOCUS49790</name>
</gene>
<feature type="region of interest" description="Disordered" evidence="1">
    <location>
        <begin position="1"/>
        <end position="23"/>
    </location>
</feature>
<feature type="non-terminal residue" evidence="2">
    <location>
        <position position="1"/>
    </location>
</feature>
<organism evidence="2 3">
    <name type="scientific">Adineta steineri</name>
    <dbReference type="NCBI Taxonomy" id="433720"/>
    <lineage>
        <taxon>Eukaryota</taxon>
        <taxon>Metazoa</taxon>
        <taxon>Spiralia</taxon>
        <taxon>Gnathifera</taxon>
        <taxon>Rotifera</taxon>
        <taxon>Eurotatoria</taxon>
        <taxon>Bdelloidea</taxon>
        <taxon>Adinetida</taxon>
        <taxon>Adinetidae</taxon>
        <taxon>Adineta</taxon>
    </lineage>
</organism>
<dbReference type="Proteomes" id="UP000663881">
    <property type="component" value="Unassembled WGS sequence"/>
</dbReference>
<evidence type="ECO:0000313" key="3">
    <source>
        <dbReference type="Proteomes" id="UP000663881"/>
    </source>
</evidence>
<dbReference type="EMBL" id="CAJOAY010023906">
    <property type="protein sequence ID" value="CAF4370117.1"/>
    <property type="molecule type" value="Genomic_DNA"/>
</dbReference>
<accession>A0A820MD87</accession>
<evidence type="ECO:0000256" key="1">
    <source>
        <dbReference type="SAM" id="MobiDB-lite"/>
    </source>
</evidence>
<feature type="non-terminal residue" evidence="2">
    <location>
        <position position="150"/>
    </location>
</feature>
<feature type="compositionally biased region" description="Low complexity" evidence="1">
    <location>
        <begin position="9"/>
        <end position="23"/>
    </location>
</feature>
<protein>
    <submittedName>
        <fullName evidence="2">Uncharacterized protein</fullName>
    </submittedName>
</protein>
<proteinExistence type="predicted"/>
<evidence type="ECO:0000313" key="2">
    <source>
        <dbReference type="EMBL" id="CAF4370117.1"/>
    </source>
</evidence>
<comment type="caution">
    <text evidence="2">The sequence shown here is derived from an EMBL/GenBank/DDBJ whole genome shotgun (WGS) entry which is preliminary data.</text>
</comment>
<name>A0A820MD87_9BILA</name>
<sequence length="150" mass="16917">PSRHQLILTPRSNRSPSPTSSVSKFAQVRDMFDRAGVTTTTTTHHSIPQKTPLQSVHPISNLVEQNRNTKSATVLNAVQEYQKQHINHHQPAIKRFNQFNNNAISNINRSSNILGLRSRAIGLNNKFPNKQNLPAYVTTLPKQQPKPITR</sequence>